<dbReference type="GO" id="GO:0051920">
    <property type="term" value="F:peroxiredoxin activity"/>
    <property type="evidence" value="ECO:0007669"/>
    <property type="project" value="InterPro"/>
</dbReference>
<reference evidence="2" key="1">
    <citation type="journal article" date="2015" name="Proc. Natl. Acad. Sci. U.S.A.">
        <title>Networks of energetic and metabolic interactions define dynamics in microbial communities.</title>
        <authorList>
            <person name="Embree M."/>
            <person name="Liu J.K."/>
            <person name="Al-Bassam M.M."/>
            <person name="Zengler K."/>
        </authorList>
    </citation>
    <scope>NUCLEOTIDE SEQUENCE</scope>
</reference>
<accession>A0A0W8F6L5</accession>
<dbReference type="InterPro" id="IPR003779">
    <property type="entry name" value="CMD-like"/>
</dbReference>
<dbReference type="InterPro" id="IPR029032">
    <property type="entry name" value="AhpD-like"/>
</dbReference>
<dbReference type="PANTHER" id="PTHR33930">
    <property type="entry name" value="ALKYL HYDROPEROXIDE REDUCTASE AHPD"/>
    <property type="match status" value="1"/>
</dbReference>
<dbReference type="EMBL" id="LNQE01001493">
    <property type="protein sequence ID" value="KUG16509.1"/>
    <property type="molecule type" value="Genomic_DNA"/>
</dbReference>
<dbReference type="AlphaFoldDB" id="A0A0W8F6L5"/>
<dbReference type="SUPFAM" id="SSF69118">
    <property type="entry name" value="AhpD-like"/>
    <property type="match status" value="1"/>
</dbReference>
<dbReference type="InterPro" id="IPR004675">
    <property type="entry name" value="AhpD_core"/>
</dbReference>
<gene>
    <name evidence="2" type="ORF">ASZ90_013815</name>
</gene>
<sequence>MTEKKPKPIIFAEALDEGVNSAFASLRNEIMKDGALSSKDKAIVGLACAVAIRCDTCVEFHKKVAKMAGVSKEEMLEAAAIGGLVRLGSGFATASIILDD</sequence>
<dbReference type="GO" id="GO:0047575">
    <property type="term" value="F:4-carboxymuconolactone decarboxylase activity"/>
    <property type="evidence" value="ECO:0007669"/>
    <property type="project" value="UniProtKB-EC"/>
</dbReference>
<evidence type="ECO:0000313" key="2">
    <source>
        <dbReference type="EMBL" id="KUG16509.1"/>
    </source>
</evidence>
<organism evidence="2">
    <name type="scientific">hydrocarbon metagenome</name>
    <dbReference type="NCBI Taxonomy" id="938273"/>
    <lineage>
        <taxon>unclassified sequences</taxon>
        <taxon>metagenomes</taxon>
        <taxon>ecological metagenomes</taxon>
    </lineage>
</organism>
<evidence type="ECO:0000259" key="1">
    <source>
        <dbReference type="Pfam" id="PF02627"/>
    </source>
</evidence>
<dbReference type="NCBIfam" id="TIGR00778">
    <property type="entry name" value="ahpD_dom"/>
    <property type="match status" value="1"/>
</dbReference>
<protein>
    <submittedName>
        <fullName evidence="2">4-carboxymuconolactone decarboxylase</fullName>
        <ecNumber evidence="2">4.1.1.44</ecNumber>
    </submittedName>
</protein>
<dbReference type="Gene3D" id="1.20.1290.10">
    <property type="entry name" value="AhpD-like"/>
    <property type="match status" value="1"/>
</dbReference>
<dbReference type="PANTHER" id="PTHR33930:SF2">
    <property type="entry name" value="BLR3452 PROTEIN"/>
    <property type="match status" value="1"/>
</dbReference>
<dbReference type="Pfam" id="PF02627">
    <property type="entry name" value="CMD"/>
    <property type="match status" value="1"/>
</dbReference>
<proteinExistence type="predicted"/>
<dbReference type="EC" id="4.1.1.44" evidence="2"/>
<keyword evidence="2" id="KW-0456">Lyase</keyword>
<feature type="domain" description="Carboxymuconolactone decarboxylase-like" evidence="1">
    <location>
        <begin position="21"/>
        <end position="94"/>
    </location>
</feature>
<comment type="caution">
    <text evidence="2">The sequence shown here is derived from an EMBL/GenBank/DDBJ whole genome shotgun (WGS) entry which is preliminary data.</text>
</comment>
<name>A0A0W8F6L5_9ZZZZ</name>